<dbReference type="Proteomes" id="UP000249016">
    <property type="component" value="Unassembled WGS sequence"/>
</dbReference>
<name>A0A327NGK4_9BACT</name>
<comment type="caution">
    <text evidence="1">The sequence shown here is derived from an EMBL/GenBank/DDBJ whole genome shotgun (WGS) entry which is preliminary data.</text>
</comment>
<protein>
    <submittedName>
        <fullName evidence="1">Uncharacterized protein</fullName>
    </submittedName>
</protein>
<accession>A0A327NGK4</accession>
<dbReference type="AlphaFoldDB" id="A0A327NGK4"/>
<dbReference type="Gene3D" id="1.10.606.20">
    <property type="match status" value="1"/>
</dbReference>
<reference evidence="1 2" key="1">
    <citation type="submission" date="2018-06" db="EMBL/GenBank/DDBJ databases">
        <title>Spirosoma sp. HMF3257 Genome sequencing and assembly.</title>
        <authorList>
            <person name="Kang H."/>
            <person name="Cha I."/>
            <person name="Kim H."/>
            <person name="Kang J."/>
            <person name="Joh K."/>
        </authorList>
    </citation>
    <scope>NUCLEOTIDE SEQUENCE [LARGE SCALE GENOMIC DNA]</scope>
    <source>
        <strain evidence="1 2">HMF3257</strain>
    </source>
</reference>
<dbReference type="EMBL" id="QLII01000001">
    <property type="protein sequence ID" value="RAI73419.1"/>
    <property type="molecule type" value="Genomic_DNA"/>
</dbReference>
<organism evidence="1 2">
    <name type="scientific">Spirosoma telluris</name>
    <dbReference type="NCBI Taxonomy" id="2183553"/>
    <lineage>
        <taxon>Bacteria</taxon>
        <taxon>Pseudomonadati</taxon>
        <taxon>Bacteroidota</taxon>
        <taxon>Cytophagia</taxon>
        <taxon>Cytophagales</taxon>
        <taxon>Cytophagaceae</taxon>
        <taxon>Spirosoma</taxon>
    </lineage>
</organism>
<gene>
    <name evidence="1" type="ORF">HMF3257_01375</name>
</gene>
<proteinExistence type="predicted"/>
<evidence type="ECO:0000313" key="1">
    <source>
        <dbReference type="EMBL" id="RAI73419.1"/>
    </source>
</evidence>
<sequence length="138" mass="15424">MVNDVVGPCGAARYYTYANLAAYEFMYQAKHPSSYLSFSGFLHDYPTIKLANPDSLIDVEFGCVYVLLRVGEAMLPSGYLLEKTRNQFVTNALTHRHLSAEQIKATQDHADGIAKQIVRYAASDGYIKTSGYPRYTPI</sequence>
<keyword evidence="2" id="KW-1185">Reference proteome</keyword>
<evidence type="ECO:0000313" key="2">
    <source>
        <dbReference type="Proteomes" id="UP000249016"/>
    </source>
</evidence>